<name>A0A853F3R9_9GAMM</name>
<dbReference type="EMBL" id="JACCHT010000008">
    <property type="protein sequence ID" value="NYT28644.1"/>
    <property type="molecule type" value="Genomic_DNA"/>
</dbReference>
<proteinExistence type="predicted"/>
<comment type="caution">
    <text evidence="1">The sequence shown here is derived from an EMBL/GenBank/DDBJ whole genome shotgun (WGS) entry which is preliminary data.</text>
</comment>
<gene>
    <name evidence="1" type="ORF">H0A76_12775</name>
</gene>
<sequence>MPKVQTMVPMTSLNHFRYSGTQDAPLQKTGKPMAPKKAQALNFAPNYEIYQTRAQKFAFRADDVFNPPFPFEEPPTS</sequence>
<evidence type="ECO:0000313" key="2">
    <source>
        <dbReference type="Proteomes" id="UP000568751"/>
    </source>
</evidence>
<accession>A0A853F3R9</accession>
<dbReference type="Proteomes" id="UP000568751">
    <property type="component" value="Unassembled WGS sequence"/>
</dbReference>
<evidence type="ECO:0000313" key="1">
    <source>
        <dbReference type="EMBL" id="NYT28644.1"/>
    </source>
</evidence>
<dbReference type="AlphaFoldDB" id="A0A853F3R9"/>
<protein>
    <submittedName>
        <fullName evidence="1">Uncharacterized protein</fullName>
    </submittedName>
</protein>
<organism evidence="1 2">
    <name type="scientific">Candidatus Thiodubiliella endoseptemdiera</name>
    <dbReference type="NCBI Taxonomy" id="2738886"/>
    <lineage>
        <taxon>Bacteria</taxon>
        <taxon>Pseudomonadati</taxon>
        <taxon>Pseudomonadota</taxon>
        <taxon>Gammaproteobacteria</taxon>
        <taxon>Candidatus Pseudothioglobaceae</taxon>
        <taxon>Candidatus Thiodubiliella</taxon>
    </lineage>
</organism>
<reference evidence="1 2" key="1">
    <citation type="submission" date="2020-05" db="EMBL/GenBank/DDBJ databases">
        <title>Horizontal transmission and recombination maintain forever young bacterial symbiont genomes.</title>
        <authorList>
            <person name="Russell S.L."/>
            <person name="Pepper-Tunick E."/>
            <person name="Svedberg J."/>
            <person name="Byrne A."/>
            <person name="Ruelas Castillo J."/>
            <person name="Vollmers C."/>
            <person name="Beinart R.A."/>
            <person name="Corbett-Detig R."/>
        </authorList>
    </citation>
    <scope>NUCLEOTIDE SEQUENCE [LARGE SCALE GENOMIC DNA]</scope>
    <source>
        <strain evidence="1">455</strain>
    </source>
</reference>